<reference evidence="1 2" key="1">
    <citation type="submission" date="2021-03" db="EMBL/GenBank/DDBJ databases">
        <title>Winogradskyella sp. nov., isolated from costal sediment.</title>
        <authorList>
            <person name="Gao C."/>
        </authorList>
    </citation>
    <scope>NUCLEOTIDE SEQUENCE [LARGE SCALE GENOMIC DNA]</scope>
    <source>
        <strain evidence="1 2">DF17</strain>
    </source>
</reference>
<dbReference type="RefSeq" id="WP_208152405.1">
    <property type="nucleotide sequence ID" value="NZ_JAGEVF010000002.1"/>
</dbReference>
<dbReference type="EMBL" id="JAGEVF010000002">
    <property type="protein sequence ID" value="MBO3115626.1"/>
    <property type="molecule type" value="Genomic_DNA"/>
</dbReference>
<gene>
    <name evidence="1" type="ORF">J4050_02645</name>
</gene>
<accession>A0ABS3SYS0</accession>
<protein>
    <submittedName>
        <fullName evidence="1">Uncharacterized protein</fullName>
    </submittedName>
</protein>
<evidence type="ECO:0000313" key="2">
    <source>
        <dbReference type="Proteomes" id="UP000676776"/>
    </source>
</evidence>
<proteinExistence type="predicted"/>
<organism evidence="1 2">
    <name type="scientific">Winogradskyella pelagia</name>
    <dbReference type="NCBI Taxonomy" id="2819984"/>
    <lineage>
        <taxon>Bacteria</taxon>
        <taxon>Pseudomonadati</taxon>
        <taxon>Bacteroidota</taxon>
        <taxon>Flavobacteriia</taxon>
        <taxon>Flavobacteriales</taxon>
        <taxon>Flavobacteriaceae</taxon>
        <taxon>Winogradskyella</taxon>
    </lineage>
</organism>
<name>A0ABS3SYS0_9FLAO</name>
<keyword evidence="2" id="KW-1185">Reference proteome</keyword>
<comment type="caution">
    <text evidence="1">The sequence shown here is derived from an EMBL/GenBank/DDBJ whole genome shotgun (WGS) entry which is preliminary data.</text>
</comment>
<sequence>MKIKFLMFIVLFGTVNFAQENDKYIENLKLKYAEVLNINCDVDIEIDVEGITIPKKTVNLRFVDNEPIISGNGISLLPKKGVINQFNRLLATPFQAIFLSKRKDNRIYKLVSLDEKSDWITADLEFDEQTLLVSKATINTRKFGTFEVYNTYTNKRYPSKTKITFNIKKFTLPLKFIGRTDKTFSKLKDDEITEGKVYLYYTYID</sequence>
<evidence type="ECO:0000313" key="1">
    <source>
        <dbReference type="EMBL" id="MBO3115626.1"/>
    </source>
</evidence>
<dbReference type="Proteomes" id="UP000676776">
    <property type="component" value="Unassembled WGS sequence"/>
</dbReference>